<accession>G5STI7</accession>
<dbReference type="HOGENOM" id="CLU_3092078_0_0_10"/>
<reference evidence="1 2" key="1">
    <citation type="submission" date="2011-03" db="EMBL/GenBank/DDBJ databases">
        <authorList>
            <person name="Weinstock G."/>
            <person name="Sodergren E."/>
            <person name="Clifton S."/>
            <person name="Fulton L."/>
            <person name="Fulton B."/>
            <person name="Courtney L."/>
            <person name="Fronick C."/>
            <person name="Harrison M."/>
            <person name="Strong C."/>
            <person name="Farmer C."/>
            <person name="Delahaunty K."/>
            <person name="Markovic C."/>
            <person name="Hall O."/>
            <person name="Minx P."/>
            <person name="Tomlinson C."/>
            <person name="Mitreva M."/>
            <person name="Hou S."/>
            <person name="Chen J."/>
            <person name="Wollam A."/>
            <person name="Pepin K.H."/>
            <person name="Johnson M."/>
            <person name="Bhonagiri V."/>
            <person name="Zhang X."/>
            <person name="Suruliraj S."/>
            <person name="Warren W."/>
            <person name="Chinwalla A."/>
            <person name="Mardis E.R."/>
            <person name="Wilson R.K."/>
        </authorList>
    </citation>
    <scope>NUCLEOTIDE SEQUENCE [LARGE SCALE GENOMIC DNA]</scope>
    <source>
        <strain evidence="1 2">YIT 11840</strain>
    </source>
</reference>
<keyword evidence="2" id="KW-1185">Reference proteome</keyword>
<proteinExistence type="predicted"/>
<feature type="non-terminal residue" evidence="1">
    <location>
        <position position="52"/>
    </location>
</feature>
<gene>
    <name evidence="1" type="ORF">HMPREF9441_02692</name>
</gene>
<dbReference type="Proteomes" id="UP000003598">
    <property type="component" value="Unassembled WGS sequence"/>
</dbReference>
<protein>
    <submittedName>
        <fullName evidence="1">Uncharacterized protein</fullName>
    </submittedName>
</protein>
<dbReference type="AlphaFoldDB" id="G5STI7"/>
<comment type="caution">
    <text evidence="1">The sequence shown here is derived from an EMBL/GenBank/DDBJ whole genome shotgun (WGS) entry which is preliminary data.</text>
</comment>
<organism evidence="1 2">
    <name type="scientific">Paraprevotella clara YIT 11840</name>
    <dbReference type="NCBI Taxonomy" id="762968"/>
    <lineage>
        <taxon>Bacteria</taxon>
        <taxon>Pseudomonadati</taxon>
        <taxon>Bacteroidota</taxon>
        <taxon>Bacteroidia</taxon>
        <taxon>Bacteroidales</taxon>
        <taxon>Prevotellaceae</taxon>
        <taxon>Paraprevotella</taxon>
    </lineage>
</organism>
<name>G5STI7_9BACT</name>
<evidence type="ECO:0000313" key="2">
    <source>
        <dbReference type="Proteomes" id="UP000003598"/>
    </source>
</evidence>
<dbReference type="EMBL" id="AFFY01000044">
    <property type="protein sequence ID" value="EHG99429.1"/>
    <property type="molecule type" value="Genomic_DNA"/>
</dbReference>
<sequence length="52" mass="5980">MKNKIRPILSMGTVLLSFMLTTLFPSCNDELPADSYYTFTGEMMSDFLKNHE</sequence>
<evidence type="ECO:0000313" key="1">
    <source>
        <dbReference type="EMBL" id="EHG99429.1"/>
    </source>
</evidence>